<protein>
    <recommendedName>
        <fullName evidence="3">NADH dehydrogenase [ubiquinone] 1 alpha subcomplex assembly factor 4</fullName>
    </recommendedName>
</protein>
<evidence type="ECO:0000313" key="2">
    <source>
        <dbReference type="Proteomes" id="UP000245119"/>
    </source>
</evidence>
<organism evidence="1 2">
    <name type="scientific">Pomacea canaliculata</name>
    <name type="common">Golden apple snail</name>
    <dbReference type="NCBI Taxonomy" id="400727"/>
    <lineage>
        <taxon>Eukaryota</taxon>
        <taxon>Metazoa</taxon>
        <taxon>Spiralia</taxon>
        <taxon>Lophotrochozoa</taxon>
        <taxon>Mollusca</taxon>
        <taxon>Gastropoda</taxon>
        <taxon>Caenogastropoda</taxon>
        <taxon>Architaenioglossa</taxon>
        <taxon>Ampullarioidea</taxon>
        <taxon>Ampullariidae</taxon>
        <taxon>Pomacea</taxon>
    </lineage>
</organism>
<dbReference type="OrthoDB" id="2434756at2759"/>
<reference evidence="1 2" key="1">
    <citation type="submission" date="2018-04" db="EMBL/GenBank/DDBJ databases">
        <title>The genome of golden apple snail Pomacea canaliculata provides insight into stress tolerance and invasive adaptation.</title>
        <authorList>
            <person name="Liu C."/>
            <person name="Liu B."/>
            <person name="Ren Y."/>
            <person name="Zhang Y."/>
            <person name="Wang H."/>
            <person name="Li S."/>
            <person name="Jiang F."/>
            <person name="Yin L."/>
            <person name="Zhang G."/>
            <person name="Qian W."/>
            <person name="Fan W."/>
        </authorList>
    </citation>
    <scope>NUCLEOTIDE SEQUENCE [LARGE SCALE GENOMIC DNA]</scope>
    <source>
        <strain evidence="1">SZHN2017</strain>
        <tissue evidence="1">Muscle</tissue>
    </source>
</reference>
<gene>
    <name evidence="1" type="ORF">C0Q70_11281</name>
</gene>
<proteinExistence type="predicted"/>
<dbReference type="GO" id="GO:0032981">
    <property type="term" value="P:mitochondrial respiratory chain complex I assembly"/>
    <property type="evidence" value="ECO:0007669"/>
    <property type="project" value="InterPro"/>
</dbReference>
<dbReference type="GO" id="GO:0005739">
    <property type="term" value="C:mitochondrion"/>
    <property type="evidence" value="ECO:0007669"/>
    <property type="project" value="TreeGrafter"/>
</dbReference>
<dbReference type="STRING" id="400727.A0A2T7P5I8"/>
<dbReference type="EMBL" id="PZQS01000006">
    <property type="protein sequence ID" value="PVD28687.1"/>
    <property type="molecule type" value="Genomic_DNA"/>
</dbReference>
<dbReference type="InterPro" id="IPR009622">
    <property type="entry name" value="NDUFAF4"/>
</dbReference>
<dbReference type="AlphaFoldDB" id="A0A2T7P5I8"/>
<evidence type="ECO:0000313" key="1">
    <source>
        <dbReference type="EMBL" id="PVD28687.1"/>
    </source>
</evidence>
<keyword evidence="2" id="KW-1185">Reference proteome</keyword>
<dbReference type="OMA" id="IPDQKYK"/>
<dbReference type="PANTHER" id="PTHR13338">
    <property type="entry name" value="UPF0240 PROTEIN"/>
    <property type="match status" value="1"/>
</dbReference>
<evidence type="ECO:0008006" key="3">
    <source>
        <dbReference type="Google" id="ProtNLM"/>
    </source>
</evidence>
<sequence>MGKVISKATRPIRNFNIENRVQKVIQTEKPRPAPRHPTTVAAYESHAKDHPEFFHEHNTKNLKLDENLRKIHVNSIGDNPEIEAKSSRHMPEDRSKAISWEYGIPEPDVIREGCITLRQALAFISQHHLNPKEFSAESIAREHKLNLTDVENVLKYFQALHMHIPKAMLEKNPKLLSAAQGLESQPSLAHEDMMKLGDSSSIRSTPSAGTS</sequence>
<dbReference type="PANTHER" id="PTHR13338:SF4">
    <property type="entry name" value="NADH DEHYDROGENASE [UBIQUINONE] 1 ALPHA SUBCOMPLEX ASSEMBLY FACTOR 4"/>
    <property type="match status" value="1"/>
</dbReference>
<dbReference type="Pfam" id="PF06784">
    <property type="entry name" value="UPF0240"/>
    <property type="match status" value="1"/>
</dbReference>
<name>A0A2T7P5I8_POMCA</name>
<accession>A0A2T7P5I8</accession>
<dbReference type="Proteomes" id="UP000245119">
    <property type="component" value="Linkage Group LG6"/>
</dbReference>
<comment type="caution">
    <text evidence="1">The sequence shown here is derived from an EMBL/GenBank/DDBJ whole genome shotgun (WGS) entry which is preliminary data.</text>
</comment>